<proteinExistence type="predicted"/>
<protein>
    <submittedName>
        <fullName evidence="1">Uncharacterized protein</fullName>
    </submittedName>
</protein>
<sequence length="118" mass="13211">MAIETVTIRTFTKDLNTGIVSASSTKVTGQTFMATIGNLERKFIINKCLSKSRYYVLTDVKTGLRADYLYVTNKKFATVEKGKETLDKLIQKHGLDRVIQTLHNADLQAGLEPQQAPF</sequence>
<organism evidence="1 2">
    <name type="scientific">Marinomonas transparens</name>
    <dbReference type="NCBI Taxonomy" id="2795388"/>
    <lineage>
        <taxon>Bacteria</taxon>
        <taxon>Pseudomonadati</taxon>
        <taxon>Pseudomonadota</taxon>
        <taxon>Gammaproteobacteria</taxon>
        <taxon>Oceanospirillales</taxon>
        <taxon>Oceanospirillaceae</taxon>
        <taxon>Marinomonas</taxon>
    </lineage>
</organism>
<evidence type="ECO:0000313" key="1">
    <source>
        <dbReference type="EMBL" id="MBJ7536994.1"/>
    </source>
</evidence>
<evidence type="ECO:0000313" key="2">
    <source>
        <dbReference type="Proteomes" id="UP000628710"/>
    </source>
</evidence>
<dbReference type="AlphaFoldDB" id="A0A934MVG2"/>
<dbReference type="Proteomes" id="UP000628710">
    <property type="component" value="Unassembled WGS sequence"/>
</dbReference>
<gene>
    <name evidence="1" type="ORF">I8J31_04790</name>
</gene>
<dbReference type="EMBL" id="JAEMNX010000003">
    <property type="protein sequence ID" value="MBJ7536994.1"/>
    <property type="molecule type" value="Genomic_DNA"/>
</dbReference>
<dbReference type="RefSeq" id="WP_199467174.1">
    <property type="nucleotide sequence ID" value="NZ_JAEMNX010000003.1"/>
</dbReference>
<comment type="caution">
    <text evidence="1">The sequence shown here is derived from an EMBL/GenBank/DDBJ whole genome shotgun (WGS) entry which is preliminary data.</text>
</comment>
<keyword evidence="2" id="KW-1185">Reference proteome</keyword>
<accession>A0A934MVG2</accession>
<name>A0A934MVG2_9GAMM</name>
<reference evidence="1" key="1">
    <citation type="submission" date="2020-12" db="EMBL/GenBank/DDBJ databases">
        <title>Marinomonas arctica sp. nov., a psychrotolerant bacterium isolated from the Arctic.</title>
        <authorList>
            <person name="Zhang Y."/>
        </authorList>
    </citation>
    <scope>NUCLEOTIDE SEQUENCE</scope>
    <source>
        <strain evidence="1">C1424</strain>
    </source>
</reference>